<dbReference type="CDD" id="cd00093">
    <property type="entry name" value="HTH_XRE"/>
    <property type="match status" value="1"/>
</dbReference>
<dbReference type="AlphaFoldDB" id="I4C5Z7"/>
<dbReference type="InterPro" id="IPR001387">
    <property type="entry name" value="Cro/C1-type_HTH"/>
</dbReference>
<proteinExistence type="predicted"/>
<organism evidence="2 3">
    <name type="scientific">Desulfomonile tiedjei (strain ATCC 49306 / DSM 6799 / DCB-1)</name>
    <dbReference type="NCBI Taxonomy" id="706587"/>
    <lineage>
        <taxon>Bacteria</taxon>
        <taxon>Pseudomonadati</taxon>
        <taxon>Thermodesulfobacteriota</taxon>
        <taxon>Desulfomonilia</taxon>
        <taxon>Desulfomonilales</taxon>
        <taxon>Desulfomonilaceae</taxon>
        <taxon>Desulfomonile</taxon>
    </lineage>
</organism>
<dbReference type="Gene3D" id="1.10.260.40">
    <property type="entry name" value="lambda repressor-like DNA-binding domains"/>
    <property type="match status" value="1"/>
</dbReference>
<dbReference type="KEGG" id="dti:Desti_2300"/>
<dbReference type="EMBL" id="CP003360">
    <property type="protein sequence ID" value="AFM24988.1"/>
    <property type="molecule type" value="Genomic_DNA"/>
</dbReference>
<feature type="domain" description="HTH cro/C1-type" evidence="1">
    <location>
        <begin position="35"/>
        <end position="77"/>
    </location>
</feature>
<dbReference type="RefSeq" id="WP_014810131.1">
    <property type="nucleotide sequence ID" value="NC_018025.1"/>
</dbReference>
<dbReference type="OrthoDB" id="2365258at2"/>
<dbReference type="PROSITE" id="PS50943">
    <property type="entry name" value="HTH_CROC1"/>
    <property type="match status" value="1"/>
</dbReference>
<sequence length="128" mass="14943">MTDDAAHDPKYSTFVKRLVSFKKRKTNGQKAETDEQFCDRLGISISRFRSWLYKGTEPDIPSLLHLSETLDVSPDWLYLGRGHSVEYLRDEGLRVTRIPREPLEIVEEIEAEEAARETEPHKKRRKIS</sequence>
<keyword evidence="3" id="KW-1185">Reference proteome</keyword>
<name>I4C5Z7_DESTA</name>
<dbReference type="STRING" id="706587.Desti_2300"/>
<evidence type="ECO:0000313" key="3">
    <source>
        <dbReference type="Proteomes" id="UP000006055"/>
    </source>
</evidence>
<protein>
    <submittedName>
        <fullName evidence="2">Bacteriophage CI repressor-like protein</fullName>
    </submittedName>
</protein>
<dbReference type="GO" id="GO:0003677">
    <property type="term" value="F:DNA binding"/>
    <property type="evidence" value="ECO:0007669"/>
    <property type="project" value="InterPro"/>
</dbReference>
<dbReference type="InterPro" id="IPR010982">
    <property type="entry name" value="Lambda_DNA-bd_dom_sf"/>
</dbReference>
<accession>I4C5Z7</accession>
<evidence type="ECO:0000313" key="2">
    <source>
        <dbReference type="EMBL" id="AFM24988.1"/>
    </source>
</evidence>
<dbReference type="SUPFAM" id="SSF47413">
    <property type="entry name" value="lambda repressor-like DNA-binding domains"/>
    <property type="match status" value="1"/>
</dbReference>
<reference evidence="3" key="1">
    <citation type="submission" date="2012-06" db="EMBL/GenBank/DDBJ databases">
        <title>Complete sequence of chromosome of Desulfomonile tiedjei DSM 6799.</title>
        <authorList>
            <person name="Lucas S."/>
            <person name="Copeland A."/>
            <person name="Lapidus A."/>
            <person name="Glavina del Rio T."/>
            <person name="Dalin E."/>
            <person name="Tice H."/>
            <person name="Bruce D."/>
            <person name="Goodwin L."/>
            <person name="Pitluck S."/>
            <person name="Peters L."/>
            <person name="Ovchinnikova G."/>
            <person name="Zeytun A."/>
            <person name="Lu M."/>
            <person name="Kyrpides N."/>
            <person name="Mavromatis K."/>
            <person name="Ivanova N."/>
            <person name="Brettin T."/>
            <person name="Detter J.C."/>
            <person name="Han C."/>
            <person name="Larimer F."/>
            <person name="Land M."/>
            <person name="Hauser L."/>
            <person name="Markowitz V."/>
            <person name="Cheng J.-F."/>
            <person name="Hugenholtz P."/>
            <person name="Woyke T."/>
            <person name="Wu D."/>
            <person name="Spring S."/>
            <person name="Schroeder M."/>
            <person name="Brambilla E."/>
            <person name="Klenk H.-P."/>
            <person name="Eisen J.A."/>
        </authorList>
    </citation>
    <scope>NUCLEOTIDE SEQUENCE [LARGE SCALE GENOMIC DNA]</scope>
    <source>
        <strain evidence="3">ATCC 49306 / DSM 6799 / DCB-1</strain>
    </source>
</reference>
<evidence type="ECO:0000259" key="1">
    <source>
        <dbReference type="PROSITE" id="PS50943"/>
    </source>
</evidence>
<dbReference type="Proteomes" id="UP000006055">
    <property type="component" value="Chromosome"/>
</dbReference>
<dbReference type="HOGENOM" id="CLU_2023028_0_0_7"/>
<gene>
    <name evidence="2" type="ordered locus">Desti_2300</name>
</gene>